<sequence length="83" mass="8966">MLALAHPRAGARARSAFGLARFRGIHKLPGHNQPSGRVFWGLGPLPWLGLSAGIALSSISPQTLTRFGFRSLNFQNRSRGLST</sequence>
<protein>
    <submittedName>
        <fullName evidence="1">Uncharacterized protein</fullName>
    </submittedName>
</protein>
<dbReference type="EMBL" id="JAJFAZ020000002">
    <property type="protein sequence ID" value="KAI5342462.1"/>
    <property type="molecule type" value="Genomic_DNA"/>
</dbReference>
<name>A0AAD4WHL1_PRUDU</name>
<accession>A0AAD4WHL1</accession>
<reference evidence="1 2" key="1">
    <citation type="journal article" date="2022" name="G3 (Bethesda)">
        <title>Whole-genome sequence and methylome profiling of the almond [Prunus dulcis (Mill.) D.A. Webb] cultivar 'Nonpareil'.</title>
        <authorList>
            <person name="D'Amico-Willman K.M."/>
            <person name="Ouma W.Z."/>
            <person name="Meulia T."/>
            <person name="Sideli G.M."/>
            <person name="Gradziel T.M."/>
            <person name="Fresnedo-Ramirez J."/>
        </authorList>
    </citation>
    <scope>NUCLEOTIDE SEQUENCE [LARGE SCALE GENOMIC DNA]</scope>
    <source>
        <strain evidence="1">Clone GOH B32 T37-40</strain>
    </source>
</reference>
<evidence type="ECO:0000313" key="2">
    <source>
        <dbReference type="Proteomes" id="UP001054821"/>
    </source>
</evidence>
<evidence type="ECO:0000313" key="1">
    <source>
        <dbReference type="EMBL" id="KAI5342462.1"/>
    </source>
</evidence>
<proteinExistence type="predicted"/>
<keyword evidence="2" id="KW-1185">Reference proteome</keyword>
<comment type="caution">
    <text evidence="1">The sequence shown here is derived from an EMBL/GenBank/DDBJ whole genome shotgun (WGS) entry which is preliminary data.</text>
</comment>
<dbReference type="Proteomes" id="UP001054821">
    <property type="component" value="Chromosome 2"/>
</dbReference>
<dbReference type="AlphaFoldDB" id="A0AAD4WHL1"/>
<organism evidence="1 2">
    <name type="scientific">Prunus dulcis</name>
    <name type="common">Almond</name>
    <name type="synonym">Amygdalus dulcis</name>
    <dbReference type="NCBI Taxonomy" id="3755"/>
    <lineage>
        <taxon>Eukaryota</taxon>
        <taxon>Viridiplantae</taxon>
        <taxon>Streptophyta</taxon>
        <taxon>Embryophyta</taxon>
        <taxon>Tracheophyta</taxon>
        <taxon>Spermatophyta</taxon>
        <taxon>Magnoliopsida</taxon>
        <taxon>eudicotyledons</taxon>
        <taxon>Gunneridae</taxon>
        <taxon>Pentapetalae</taxon>
        <taxon>rosids</taxon>
        <taxon>fabids</taxon>
        <taxon>Rosales</taxon>
        <taxon>Rosaceae</taxon>
        <taxon>Amygdaloideae</taxon>
        <taxon>Amygdaleae</taxon>
        <taxon>Prunus</taxon>
    </lineage>
</organism>
<gene>
    <name evidence="1" type="ORF">L3X38_010337</name>
</gene>